<sequence length="93" mass="10287">MERRSFFLMGNGYNQTCQCYPVAPEMPSPVVTCDDDAGEVSSSAARGSDTISVQCLLYRQKRMRLSSDVICVERQCAAQWCFNGNVRCSCGVT</sequence>
<accession>A0A6A4S5G5</accession>
<name>A0A6A4S5G5_SCOMX</name>
<reference evidence="1 2" key="1">
    <citation type="submission" date="2019-06" db="EMBL/GenBank/DDBJ databases">
        <title>Draft genomes of female and male turbot (Scophthalmus maximus).</title>
        <authorList>
            <person name="Xu H."/>
            <person name="Xu X.-W."/>
            <person name="Shao C."/>
            <person name="Chen S."/>
        </authorList>
    </citation>
    <scope>NUCLEOTIDE SEQUENCE [LARGE SCALE GENOMIC DNA]</scope>
    <source>
        <strain evidence="1">Ysfricsl-2016a</strain>
        <tissue evidence="1">Blood</tissue>
    </source>
</reference>
<dbReference type="AlphaFoldDB" id="A0A6A4S5G5"/>
<dbReference type="Proteomes" id="UP000438429">
    <property type="component" value="Unassembled WGS sequence"/>
</dbReference>
<evidence type="ECO:0000313" key="1">
    <source>
        <dbReference type="EMBL" id="KAF0026381.1"/>
    </source>
</evidence>
<proteinExistence type="predicted"/>
<comment type="caution">
    <text evidence="1">The sequence shown here is derived from an EMBL/GenBank/DDBJ whole genome shotgun (WGS) entry which is preliminary data.</text>
</comment>
<organism evidence="1 2">
    <name type="scientific">Scophthalmus maximus</name>
    <name type="common">Turbot</name>
    <name type="synonym">Psetta maxima</name>
    <dbReference type="NCBI Taxonomy" id="52904"/>
    <lineage>
        <taxon>Eukaryota</taxon>
        <taxon>Metazoa</taxon>
        <taxon>Chordata</taxon>
        <taxon>Craniata</taxon>
        <taxon>Vertebrata</taxon>
        <taxon>Euteleostomi</taxon>
        <taxon>Actinopterygii</taxon>
        <taxon>Neopterygii</taxon>
        <taxon>Teleostei</taxon>
        <taxon>Neoteleostei</taxon>
        <taxon>Acanthomorphata</taxon>
        <taxon>Carangaria</taxon>
        <taxon>Pleuronectiformes</taxon>
        <taxon>Pleuronectoidei</taxon>
        <taxon>Scophthalmidae</taxon>
        <taxon>Scophthalmus</taxon>
    </lineage>
</organism>
<dbReference type="EMBL" id="VEVO01000019">
    <property type="protein sequence ID" value="KAF0026381.1"/>
    <property type="molecule type" value="Genomic_DNA"/>
</dbReference>
<gene>
    <name evidence="1" type="ORF">F2P81_021118</name>
</gene>
<protein>
    <submittedName>
        <fullName evidence="1">Uncharacterized protein</fullName>
    </submittedName>
</protein>
<evidence type="ECO:0000313" key="2">
    <source>
        <dbReference type="Proteomes" id="UP000438429"/>
    </source>
</evidence>